<name>A0A2A5MEV7_9ENTR</name>
<dbReference type="SUPFAM" id="SSF51658">
    <property type="entry name" value="Xylose isomerase-like"/>
    <property type="match status" value="1"/>
</dbReference>
<evidence type="ECO:0000256" key="3">
    <source>
        <dbReference type="PIRSR" id="PIRSR006241-50"/>
    </source>
</evidence>
<evidence type="ECO:0000313" key="5">
    <source>
        <dbReference type="EMBL" id="PCM59434.1"/>
    </source>
</evidence>
<protein>
    <submittedName>
        <fullName evidence="5">Hydroxypyruvate isomerase</fullName>
    </submittedName>
</protein>
<organism evidence="5 6">
    <name type="scientific">Klebsiella quasipneumoniae</name>
    <dbReference type="NCBI Taxonomy" id="1463165"/>
    <lineage>
        <taxon>Bacteria</taxon>
        <taxon>Pseudomonadati</taxon>
        <taxon>Pseudomonadota</taxon>
        <taxon>Gammaproteobacteria</taxon>
        <taxon>Enterobacterales</taxon>
        <taxon>Enterobacteriaceae</taxon>
        <taxon>Klebsiella/Raoultella group</taxon>
        <taxon>Klebsiella</taxon>
        <taxon>Klebsiella pneumoniae complex</taxon>
    </lineage>
</organism>
<dbReference type="InterPro" id="IPR036237">
    <property type="entry name" value="Xyl_isomerase-like_sf"/>
</dbReference>
<keyword evidence="5" id="KW-0670">Pyruvate</keyword>
<dbReference type="Proteomes" id="UP000217648">
    <property type="component" value="Unassembled WGS sequence"/>
</dbReference>
<comment type="similarity">
    <text evidence="2">Belongs to the hyi family.</text>
</comment>
<dbReference type="InterPro" id="IPR013022">
    <property type="entry name" value="Xyl_isomerase-like_TIM-brl"/>
</dbReference>
<dbReference type="RefSeq" id="WP_048295375.1">
    <property type="nucleotide sequence ID" value="NZ_BIHY01000012.1"/>
</dbReference>
<feature type="domain" description="Xylose isomerase-like TIM barrel" evidence="4">
    <location>
        <begin position="22"/>
        <end position="243"/>
    </location>
</feature>
<dbReference type="EMBL" id="NXHG01000016">
    <property type="protein sequence ID" value="PCM59434.1"/>
    <property type="molecule type" value="Genomic_DNA"/>
</dbReference>
<gene>
    <name evidence="5" type="ORF">CP911_22150</name>
</gene>
<keyword evidence="1 2" id="KW-0413">Isomerase</keyword>
<dbReference type="InterPro" id="IPR050417">
    <property type="entry name" value="Sugar_Epim/Isomerase"/>
</dbReference>
<proteinExistence type="inferred from homology"/>
<evidence type="ECO:0000259" key="4">
    <source>
        <dbReference type="Pfam" id="PF01261"/>
    </source>
</evidence>
<reference evidence="5 6" key="1">
    <citation type="submission" date="2017-09" db="EMBL/GenBank/DDBJ databases">
        <title>Mdr eskape-Ghana.</title>
        <authorList>
            <person name="Agyepong N."/>
            <person name="Janice J."/>
            <person name="Samuelsen O."/>
            <person name="Owusu-Ofori A."/>
            <person name="Sundsfjord A."/>
            <person name="Essack S."/>
            <person name="Pedersen T."/>
        </authorList>
    </citation>
    <scope>NUCLEOTIDE SEQUENCE [LARGE SCALE GENOMIC DNA]</scope>
    <source>
        <strain evidence="5 6">46</strain>
    </source>
</reference>
<evidence type="ECO:0000256" key="1">
    <source>
        <dbReference type="ARBA" id="ARBA00023235"/>
    </source>
</evidence>
<sequence length="257" mass="28287">MYLSACIEWLFREEYPDFSDRVRAAKAQGFSHVEFHLWRDKPLAALAQALEETGVTLSSFVVEPRRSLVDPAEHEQFLAAVSDSLAVSRQLGSPPLVVASGFSREGVAIAEQQAQAIHILRQAATLAEAAGVTLLLEPLNTRIDHPGMFLNNTRLALDIIEAVDSPRLQLLFDVYHSMVMEEEMEEVLGGRMHRVGHVQIAQAPDRNEPDPRSGEWPNVIARLQRLGYNGAIGLEYKPSLPAAASVARAREATGLSC</sequence>
<accession>A0A2A5MEV7</accession>
<feature type="active site" description="Proton donor/acceptor" evidence="3">
    <location>
        <position position="137"/>
    </location>
</feature>
<dbReference type="Pfam" id="PF01261">
    <property type="entry name" value="AP_endonuc_2"/>
    <property type="match status" value="1"/>
</dbReference>
<evidence type="ECO:0000313" key="6">
    <source>
        <dbReference type="Proteomes" id="UP000217648"/>
    </source>
</evidence>
<comment type="caution">
    <text evidence="5">The sequence shown here is derived from an EMBL/GenBank/DDBJ whole genome shotgun (WGS) entry which is preliminary data.</text>
</comment>
<dbReference type="Gene3D" id="3.20.20.150">
    <property type="entry name" value="Divalent-metal-dependent TIM barrel enzymes"/>
    <property type="match status" value="1"/>
</dbReference>
<feature type="active site" description="Proton donor/acceptor" evidence="3">
    <location>
        <position position="235"/>
    </location>
</feature>
<dbReference type="InterPro" id="IPR026040">
    <property type="entry name" value="HyI-like"/>
</dbReference>
<dbReference type="PIRSF" id="PIRSF006241">
    <property type="entry name" value="HyI"/>
    <property type="match status" value="1"/>
</dbReference>
<dbReference type="GO" id="GO:0016853">
    <property type="term" value="F:isomerase activity"/>
    <property type="evidence" value="ECO:0007669"/>
    <property type="project" value="UniProtKB-KW"/>
</dbReference>
<dbReference type="PANTHER" id="PTHR43489">
    <property type="entry name" value="ISOMERASE"/>
    <property type="match status" value="1"/>
</dbReference>
<dbReference type="AlphaFoldDB" id="A0A2A5MEV7"/>
<evidence type="ECO:0000256" key="2">
    <source>
        <dbReference type="PIRNR" id="PIRNR006241"/>
    </source>
</evidence>